<dbReference type="PANTHER" id="PTHR21716">
    <property type="entry name" value="TRANSMEMBRANE PROTEIN"/>
    <property type="match status" value="1"/>
</dbReference>
<feature type="compositionally biased region" description="Low complexity" evidence="8">
    <location>
        <begin position="1"/>
        <end position="17"/>
    </location>
</feature>
<comment type="caution">
    <text evidence="10">The sequence shown here is derived from an EMBL/GenBank/DDBJ whole genome shotgun (WGS) entry which is preliminary data.</text>
</comment>
<name>A0ABR8N878_9ACTN</name>
<keyword evidence="6 9" id="KW-1133">Transmembrane helix</keyword>
<accession>A0ABR8N878</accession>
<keyword evidence="11" id="KW-1185">Reference proteome</keyword>
<feature type="transmembrane region" description="Helical" evidence="9">
    <location>
        <begin position="383"/>
        <end position="407"/>
    </location>
</feature>
<feature type="compositionally biased region" description="Acidic residues" evidence="8">
    <location>
        <begin position="456"/>
        <end position="467"/>
    </location>
</feature>
<dbReference type="PANTHER" id="PTHR21716:SF53">
    <property type="entry name" value="PERMEASE PERM-RELATED"/>
    <property type="match status" value="1"/>
</dbReference>
<evidence type="ECO:0000256" key="9">
    <source>
        <dbReference type="SAM" id="Phobius"/>
    </source>
</evidence>
<evidence type="ECO:0000256" key="5">
    <source>
        <dbReference type="ARBA" id="ARBA00022692"/>
    </source>
</evidence>
<evidence type="ECO:0000256" key="6">
    <source>
        <dbReference type="ARBA" id="ARBA00022989"/>
    </source>
</evidence>
<dbReference type="EMBL" id="JACXYZ010000001">
    <property type="protein sequence ID" value="MBD3923069.1"/>
    <property type="molecule type" value="Genomic_DNA"/>
</dbReference>
<feature type="region of interest" description="Disordered" evidence="8">
    <location>
        <begin position="419"/>
        <end position="467"/>
    </location>
</feature>
<evidence type="ECO:0000256" key="8">
    <source>
        <dbReference type="SAM" id="MobiDB-lite"/>
    </source>
</evidence>
<feature type="transmembrane region" description="Helical" evidence="9">
    <location>
        <begin position="312"/>
        <end position="342"/>
    </location>
</feature>
<feature type="transmembrane region" description="Helical" evidence="9">
    <location>
        <begin position="229"/>
        <end position="248"/>
    </location>
</feature>
<evidence type="ECO:0000256" key="7">
    <source>
        <dbReference type="ARBA" id="ARBA00023136"/>
    </source>
</evidence>
<comment type="similarity">
    <text evidence="2">Belongs to the autoinducer-2 exporter (AI-2E) (TC 2.A.86) family.</text>
</comment>
<keyword evidence="4" id="KW-1003">Cell membrane</keyword>
<proteinExistence type="inferred from homology"/>
<keyword evidence="7 9" id="KW-0472">Membrane</keyword>
<evidence type="ECO:0000313" key="10">
    <source>
        <dbReference type="EMBL" id="MBD3923069.1"/>
    </source>
</evidence>
<evidence type="ECO:0000256" key="4">
    <source>
        <dbReference type="ARBA" id="ARBA00022475"/>
    </source>
</evidence>
<protein>
    <submittedName>
        <fullName evidence="10">AI-2E family transporter</fullName>
    </submittedName>
</protein>
<comment type="subcellular location">
    <subcellularLocation>
        <location evidence="1">Cell membrane</location>
        <topology evidence="1">Multi-pass membrane protein</topology>
    </subcellularLocation>
</comment>
<dbReference type="Pfam" id="PF01594">
    <property type="entry name" value="AI-2E_transport"/>
    <property type="match status" value="1"/>
</dbReference>
<keyword evidence="3" id="KW-0813">Transport</keyword>
<gene>
    <name evidence="10" type="ORF">IEZ26_00425</name>
</gene>
<feature type="transmembrane region" description="Helical" evidence="9">
    <location>
        <begin position="141"/>
        <end position="162"/>
    </location>
</feature>
<evidence type="ECO:0000313" key="11">
    <source>
        <dbReference type="Proteomes" id="UP000618818"/>
    </source>
</evidence>
<evidence type="ECO:0000256" key="3">
    <source>
        <dbReference type="ARBA" id="ARBA00022448"/>
    </source>
</evidence>
<feature type="region of interest" description="Disordered" evidence="8">
    <location>
        <begin position="1"/>
        <end position="27"/>
    </location>
</feature>
<sequence length="467" mass="49164">MWGIGSVSDVSEQSSPSADPPGDPEVESGRRRLFAALAREEEGLAERIAAQWAQSRAERRTEPAFTTGPSNFSRAQVPWGLDLAAAWSWRLIAIAIAMLGLLWTLRFFAVITLPIAISLLITALASPVVIWLRRVGVPRGLAAGVVLLLGLGTVALLLTFVGQQVAQGASDLSDSVVTGLEQVREWLRTGPFHVSDSQLDGYIKQVQAAVSGSTGADGIFTRATEVGTAVGHVVAGFFIVLFSTYFFLADGERIWSWLVRIAPRAARERVDASGRVAWVSLTQFVRATVLVAIVDAIGIMLVAWFLGVPFVVAIGVLVFLGAFVPMIGATVAGVVAILVALVDQGPWTALLMLGGVILVQQIEGHVLQPFLMGRFVSLHPLGVIVAIGCGVLVAGIAGALVAVPLAAAGNAVAQHLSSYTDVGEDDPDDALEDDIGPPPNEGDEVHDDGPLAGPDAPDDDNKDEDRA</sequence>
<evidence type="ECO:0000256" key="1">
    <source>
        <dbReference type="ARBA" id="ARBA00004651"/>
    </source>
</evidence>
<dbReference type="InterPro" id="IPR002549">
    <property type="entry name" value="AI-2E-like"/>
</dbReference>
<feature type="transmembrane region" description="Helical" evidence="9">
    <location>
        <begin position="107"/>
        <end position="132"/>
    </location>
</feature>
<feature type="compositionally biased region" description="Acidic residues" evidence="8">
    <location>
        <begin position="422"/>
        <end position="446"/>
    </location>
</feature>
<keyword evidence="5 9" id="KW-0812">Transmembrane</keyword>
<organism evidence="10 11">
    <name type="scientific">Nocardioides cavernae</name>
    <dbReference type="NCBI Taxonomy" id="1921566"/>
    <lineage>
        <taxon>Bacteria</taxon>
        <taxon>Bacillati</taxon>
        <taxon>Actinomycetota</taxon>
        <taxon>Actinomycetes</taxon>
        <taxon>Propionibacteriales</taxon>
        <taxon>Nocardioidaceae</taxon>
        <taxon>Nocardioides</taxon>
    </lineage>
</organism>
<evidence type="ECO:0000256" key="2">
    <source>
        <dbReference type="ARBA" id="ARBA00009773"/>
    </source>
</evidence>
<dbReference type="Proteomes" id="UP000618818">
    <property type="component" value="Unassembled WGS sequence"/>
</dbReference>
<reference evidence="10 11" key="1">
    <citation type="submission" date="2020-09" db="EMBL/GenBank/DDBJ databases">
        <title>novel species in genus Nocardioides.</title>
        <authorList>
            <person name="Zhang G."/>
        </authorList>
    </citation>
    <scope>NUCLEOTIDE SEQUENCE [LARGE SCALE GENOMIC DNA]</scope>
    <source>
        <strain evidence="10 11">KCTC 39551</strain>
    </source>
</reference>
<feature type="transmembrane region" description="Helical" evidence="9">
    <location>
        <begin position="79"/>
        <end position="101"/>
    </location>
</feature>